<dbReference type="RefSeq" id="WP_379873962.1">
    <property type="nucleotide sequence ID" value="NZ_JBHTBH010000017.1"/>
</dbReference>
<dbReference type="EMBL" id="JBHTBH010000017">
    <property type="protein sequence ID" value="MFC7331244.1"/>
    <property type="molecule type" value="Genomic_DNA"/>
</dbReference>
<reference evidence="3" key="1">
    <citation type="journal article" date="2019" name="Int. J. Syst. Evol. Microbiol.">
        <title>The Global Catalogue of Microorganisms (GCM) 10K type strain sequencing project: providing services to taxonomists for standard genome sequencing and annotation.</title>
        <authorList>
            <consortium name="The Broad Institute Genomics Platform"/>
            <consortium name="The Broad Institute Genome Sequencing Center for Infectious Disease"/>
            <person name="Wu L."/>
            <person name="Ma J."/>
        </authorList>
    </citation>
    <scope>NUCLEOTIDE SEQUENCE [LARGE SCALE GENOMIC DNA]</scope>
    <source>
        <strain evidence="3">CGMCC 4.7382</strain>
    </source>
</reference>
<comment type="caution">
    <text evidence="2">The sequence shown here is derived from an EMBL/GenBank/DDBJ whole genome shotgun (WGS) entry which is preliminary data.</text>
</comment>
<sequence>MTIVVGAVAVVLTTLGVSLGVQLRQALVSAGNTREENLQKALGSRGEHDAALADLREAQERPDEIRRAKTAELHKQAKTSDEITRIQLDIDLKKPSITEKFDKLVDMGFLKTVYAMGDTTGVAAEIRVKLPKELDQWHAMAPDARPEEMTRRFDEFVESGVLTKSYEEGDTSTLSPQLRTKLLKQLDLRQRLEADARLEEITGPRLERVKAARARHRAQVTGPDTRTAPQLGEGNTATSAHGLGAVMGRFRNGESRQAAGTGERRRGADTPRRRFGRGQ</sequence>
<evidence type="ECO:0000256" key="1">
    <source>
        <dbReference type="SAM" id="MobiDB-lite"/>
    </source>
</evidence>
<evidence type="ECO:0000313" key="3">
    <source>
        <dbReference type="Proteomes" id="UP001596540"/>
    </source>
</evidence>
<gene>
    <name evidence="2" type="ORF">ACFQRF_26235</name>
</gene>
<accession>A0ABW2KMR3</accession>
<dbReference type="Proteomes" id="UP001596540">
    <property type="component" value="Unassembled WGS sequence"/>
</dbReference>
<evidence type="ECO:0000313" key="2">
    <source>
        <dbReference type="EMBL" id="MFC7331244.1"/>
    </source>
</evidence>
<keyword evidence="3" id="KW-1185">Reference proteome</keyword>
<feature type="compositionally biased region" description="Basic and acidic residues" evidence="1">
    <location>
        <begin position="262"/>
        <end position="272"/>
    </location>
</feature>
<name>A0ABW2KMR3_9ACTN</name>
<organism evidence="2 3">
    <name type="scientific">Marinactinospora rubrisoli</name>
    <dbReference type="NCBI Taxonomy" id="2715399"/>
    <lineage>
        <taxon>Bacteria</taxon>
        <taxon>Bacillati</taxon>
        <taxon>Actinomycetota</taxon>
        <taxon>Actinomycetes</taxon>
        <taxon>Streptosporangiales</taxon>
        <taxon>Nocardiopsidaceae</taxon>
        <taxon>Marinactinospora</taxon>
    </lineage>
</organism>
<feature type="region of interest" description="Disordered" evidence="1">
    <location>
        <begin position="210"/>
        <end position="279"/>
    </location>
</feature>
<proteinExistence type="predicted"/>
<protein>
    <submittedName>
        <fullName evidence="2">Uncharacterized protein</fullName>
    </submittedName>
</protein>
<feature type="compositionally biased region" description="Polar residues" evidence="1">
    <location>
        <begin position="222"/>
        <end position="239"/>
    </location>
</feature>